<reference evidence="4 5" key="1">
    <citation type="submission" date="2019-02" db="EMBL/GenBank/DDBJ databases">
        <title>Deep-cultivation of Planctomycetes and their phenomic and genomic characterization uncovers novel biology.</title>
        <authorList>
            <person name="Wiegand S."/>
            <person name="Jogler M."/>
            <person name="Boedeker C."/>
            <person name="Pinto D."/>
            <person name="Vollmers J."/>
            <person name="Rivas-Marin E."/>
            <person name="Kohn T."/>
            <person name="Peeters S.H."/>
            <person name="Heuer A."/>
            <person name="Rast P."/>
            <person name="Oberbeckmann S."/>
            <person name="Bunk B."/>
            <person name="Jeske O."/>
            <person name="Meyerdierks A."/>
            <person name="Storesund J.E."/>
            <person name="Kallscheuer N."/>
            <person name="Luecker S."/>
            <person name="Lage O.M."/>
            <person name="Pohl T."/>
            <person name="Merkel B.J."/>
            <person name="Hornburger P."/>
            <person name="Mueller R.-W."/>
            <person name="Bruemmer F."/>
            <person name="Labrenz M."/>
            <person name="Spormann A.M."/>
            <person name="Op den Camp H."/>
            <person name="Overmann J."/>
            <person name="Amann R."/>
            <person name="Jetten M.S.M."/>
            <person name="Mascher T."/>
            <person name="Medema M.H."/>
            <person name="Devos D.P."/>
            <person name="Kaster A.-K."/>
            <person name="Ovreas L."/>
            <person name="Rohde M."/>
            <person name="Galperin M.Y."/>
            <person name="Jogler C."/>
        </authorList>
    </citation>
    <scope>NUCLEOTIDE SEQUENCE [LARGE SCALE GENOMIC DNA]</scope>
    <source>
        <strain evidence="4 5">FF011L</strain>
    </source>
</reference>
<evidence type="ECO:0000313" key="4">
    <source>
        <dbReference type="EMBL" id="QDS93841.1"/>
    </source>
</evidence>
<feature type="chain" id="PRO_5021871154" description="DUF7939 domain-containing protein" evidence="2">
    <location>
        <begin position="21"/>
        <end position="423"/>
    </location>
</feature>
<proteinExistence type="predicted"/>
<dbReference type="AlphaFoldDB" id="A0A517MG27"/>
<dbReference type="InterPro" id="IPR057699">
    <property type="entry name" value="DUF7939"/>
</dbReference>
<name>A0A517MG27_9BACT</name>
<evidence type="ECO:0000313" key="5">
    <source>
        <dbReference type="Proteomes" id="UP000320672"/>
    </source>
</evidence>
<feature type="transmembrane region" description="Helical" evidence="1">
    <location>
        <begin position="294"/>
        <end position="312"/>
    </location>
</feature>
<evidence type="ECO:0000259" key="3">
    <source>
        <dbReference type="Pfam" id="PF25607"/>
    </source>
</evidence>
<evidence type="ECO:0000256" key="1">
    <source>
        <dbReference type="SAM" id="Phobius"/>
    </source>
</evidence>
<dbReference type="EMBL" id="CP036262">
    <property type="protein sequence ID" value="QDS93841.1"/>
    <property type="molecule type" value="Genomic_DNA"/>
</dbReference>
<dbReference type="Pfam" id="PF25607">
    <property type="entry name" value="DUF7939"/>
    <property type="match status" value="1"/>
</dbReference>
<gene>
    <name evidence="4" type="ORF">FF011L_26150</name>
</gene>
<dbReference type="InterPro" id="IPR025738">
    <property type="entry name" value="BatD"/>
</dbReference>
<dbReference type="PANTHER" id="PTHR40940:SF1">
    <property type="entry name" value="PROTEIN BATD"/>
    <property type="match status" value="1"/>
</dbReference>
<keyword evidence="5" id="KW-1185">Reference proteome</keyword>
<dbReference type="OrthoDB" id="265905at2"/>
<keyword evidence="1" id="KW-0812">Transmembrane</keyword>
<dbReference type="KEGG" id="rml:FF011L_26150"/>
<protein>
    <recommendedName>
        <fullName evidence="3">DUF7939 domain-containing protein</fullName>
    </recommendedName>
</protein>
<sequence precursor="true">MIHVRPLSLLLVFFALSGLAEIPTGHASLLAAEVDPVEVVLPKDNAWVGQKVSFSIQVKAMGSFTGATNFSLPQVPRTLIVEIGSPVVSSETIGDDSWFIRTHEFAIFSQQAGTVSIPAIPVRYSSRNGFTGPAVDRDASTKAFTIQLKQPPGTEDVGVLITTDQYDVTEKWSVSGDTAVQGDLWKRTIHQQADAMTGMALSPPPTESIEGLKIYTGSPQTSDKTERGDFTGTRIDQLSYLFQKPGTVSIPAIEYVWWDPKKEKLLRKTLPQVNVHVTPAPSLLEEEEDQTASLPWLAIVAVTLLLLATFMGRRLLAKWIRRAWLTVYPEESRMTHRLLKACRSNDLESACHYWMQWSEMHDAGCGFPDSLEAAVTDMHRHRYGTPGQEAWSGKEVGAAVTEYRRRLKHPKESPPTSSLPSLN</sequence>
<feature type="domain" description="DUF7939" evidence="3">
    <location>
        <begin position="333"/>
        <end position="406"/>
    </location>
</feature>
<dbReference type="Proteomes" id="UP000320672">
    <property type="component" value="Chromosome"/>
</dbReference>
<organism evidence="4 5">
    <name type="scientific">Roseimaritima multifibrata</name>
    <dbReference type="NCBI Taxonomy" id="1930274"/>
    <lineage>
        <taxon>Bacteria</taxon>
        <taxon>Pseudomonadati</taxon>
        <taxon>Planctomycetota</taxon>
        <taxon>Planctomycetia</taxon>
        <taxon>Pirellulales</taxon>
        <taxon>Pirellulaceae</taxon>
        <taxon>Roseimaritima</taxon>
    </lineage>
</organism>
<feature type="signal peptide" evidence="2">
    <location>
        <begin position="1"/>
        <end position="20"/>
    </location>
</feature>
<dbReference type="RefSeq" id="WP_145351934.1">
    <property type="nucleotide sequence ID" value="NZ_CP036262.1"/>
</dbReference>
<keyword evidence="2" id="KW-0732">Signal</keyword>
<accession>A0A517MG27</accession>
<keyword evidence="1" id="KW-1133">Transmembrane helix</keyword>
<evidence type="ECO:0000256" key="2">
    <source>
        <dbReference type="SAM" id="SignalP"/>
    </source>
</evidence>
<dbReference type="PANTHER" id="PTHR40940">
    <property type="entry name" value="PROTEIN BATD-RELATED"/>
    <property type="match status" value="1"/>
</dbReference>
<keyword evidence="1" id="KW-0472">Membrane</keyword>